<evidence type="ECO:0000313" key="7">
    <source>
        <dbReference type="Proteomes" id="UP000324897"/>
    </source>
</evidence>
<dbReference type="Proteomes" id="UP000324897">
    <property type="component" value="Chromosome 2"/>
</dbReference>
<dbReference type="GO" id="GO:0008270">
    <property type="term" value="F:zinc ion binding"/>
    <property type="evidence" value="ECO:0007669"/>
    <property type="project" value="UniProtKB-KW"/>
</dbReference>
<dbReference type="InterPro" id="IPR013083">
    <property type="entry name" value="Znf_RING/FYVE/PHD"/>
</dbReference>
<evidence type="ECO:0000256" key="2">
    <source>
        <dbReference type="ARBA" id="ARBA00022771"/>
    </source>
</evidence>
<dbReference type="GO" id="GO:0006511">
    <property type="term" value="P:ubiquitin-dependent protein catabolic process"/>
    <property type="evidence" value="ECO:0007669"/>
    <property type="project" value="TreeGrafter"/>
</dbReference>
<dbReference type="GO" id="GO:0061630">
    <property type="term" value="F:ubiquitin protein ligase activity"/>
    <property type="evidence" value="ECO:0007669"/>
    <property type="project" value="TreeGrafter"/>
</dbReference>
<dbReference type="PANTHER" id="PTHR45931:SF23">
    <property type="entry name" value="OS12G0134500 PROTEIN"/>
    <property type="match status" value="1"/>
</dbReference>
<dbReference type="PANTHER" id="PTHR45931">
    <property type="entry name" value="SI:CH211-59O9.10"/>
    <property type="match status" value="1"/>
</dbReference>
<keyword evidence="1" id="KW-0479">Metal-binding</keyword>
<dbReference type="SUPFAM" id="SSF57850">
    <property type="entry name" value="RING/U-box"/>
    <property type="match status" value="1"/>
</dbReference>
<gene>
    <name evidence="6" type="ORF">EJB05_29497</name>
</gene>
<dbReference type="OrthoDB" id="690398at2759"/>
<dbReference type="Gene3D" id="3.30.40.10">
    <property type="entry name" value="Zinc/RING finger domain, C3HC4 (zinc finger)"/>
    <property type="match status" value="1"/>
</dbReference>
<dbReference type="GO" id="GO:0005634">
    <property type="term" value="C:nucleus"/>
    <property type="evidence" value="ECO:0007669"/>
    <property type="project" value="TreeGrafter"/>
</dbReference>
<comment type="caution">
    <text evidence="6">The sequence shown here is derived from an EMBL/GenBank/DDBJ whole genome shotgun (WGS) entry which is preliminary data.</text>
</comment>
<accession>A0A5J9UU49</accession>
<evidence type="ECO:0000256" key="4">
    <source>
        <dbReference type="PROSITE-ProRule" id="PRU00175"/>
    </source>
</evidence>
<evidence type="ECO:0000313" key="6">
    <source>
        <dbReference type="EMBL" id="TVU26924.1"/>
    </source>
</evidence>
<dbReference type="Pfam" id="PF13639">
    <property type="entry name" value="zf-RING_2"/>
    <property type="match status" value="1"/>
</dbReference>
<feature type="domain" description="RING-type" evidence="5">
    <location>
        <begin position="256"/>
        <end position="299"/>
    </location>
</feature>
<name>A0A5J9UU49_9POAL</name>
<evidence type="ECO:0000259" key="5">
    <source>
        <dbReference type="PROSITE" id="PS50089"/>
    </source>
</evidence>
<reference evidence="6 7" key="1">
    <citation type="journal article" date="2019" name="Sci. Rep.">
        <title>A high-quality genome of Eragrostis curvula grass provides insights into Poaceae evolution and supports new strategies to enhance forage quality.</title>
        <authorList>
            <person name="Carballo J."/>
            <person name="Santos B.A.C.M."/>
            <person name="Zappacosta D."/>
            <person name="Garbus I."/>
            <person name="Selva J.P."/>
            <person name="Gallo C.A."/>
            <person name="Diaz A."/>
            <person name="Albertini E."/>
            <person name="Caccamo M."/>
            <person name="Echenique V."/>
        </authorList>
    </citation>
    <scope>NUCLEOTIDE SEQUENCE [LARGE SCALE GENOMIC DNA]</scope>
    <source>
        <strain evidence="7">cv. Victoria</strain>
        <tissue evidence="6">Leaf</tissue>
    </source>
</reference>
<protein>
    <recommendedName>
        <fullName evidence="5">RING-type domain-containing protein</fullName>
    </recommendedName>
</protein>
<keyword evidence="2 4" id="KW-0863">Zinc-finger</keyword>
<proteinExistence type="predicted"/>
<dbReference type="InterPro" id="IPR001841">
    <property type="entry name" value="Znf_RING"/>
</dbReference>
<sequence>MTMVIEQDAQDYYPLDAPFAMHEEDAMRLGGHWQNDRLLGQQLISADGALADLFMGSELWNENDNDDDDQAAVAAGRLCVPNLQINNSIAFGQAYNDYIRGCYPSSAADDAGASRPEAPHSSGLLHDTNTMVYDASFNRVEEHEEPGNDFHRENHWYYQVYNSHGQQMQFDDLASDYHGDTLLDFELHNDNDDTAEDRFLLGALGIRLLVPHIEDTPTMFNEAYSNNGFGGVPASAAAIAGLKEQKYDGSGSDDGCVICMKDYKKDDRLVVMPCTYMHRYHGKCLEKWLSQSHLCPLCRHALPTEEQNEHKMSI</sequence>
<dbReference type="PROSITE" id="PS50089">
    <property type="entry name" value="ZF_RING_2"/>
    <property type="match status" value="1"/>
</dbReference>
<organism evidence="6 7">
    <name type="scientific">Eragrostis curvula</name>
    <name type="common">weeping love grass</name>
    <dbReference type="NCBI Taxonomy" id="38414"/>
    <lineage>
        <taxon>Eukaryota</taxon>
        <taxon>Viridiplantae</taxon>
        <taxon>Streptophyta</taxon>
        <taxon>Embryophyta</taxon>
        <taxon>Tracheophyta</taxon>
        <taxon>Spermatophyta</taxon>
        <taxon>Magnoliopsida</taxon>
        <taxon>Liliopsida</taxon>
        <taxon>Poales</taxon>
        <taxon>Poaceae</taxon>
        <taxon>PACMAD clade</taxon>
        <taxon>Chloridoideae</taxon>
        <taxon>Eragrostideae</taxon>
        <taxon>Eragrostidinae</taxon>
        <taxon>Eragrostis</taxon>
    </lineage>
</organism>
<dbReference type="SMART" id="SM00184">
    <property type="entry name" value="RING"/>
    <property type="match status" value="1"/>
</dbReference>
<feature type="non-terminal residue" evidence="6">
    <location>
        <position position="1"/>
    </location>
</feature>
<evidence type="ECO:0000256" key="3">
    <source>
        <dbReference type="ARBA" id="ARBA00022833"/>
    </source>
</evidence>
<dbReference type="Gramene" id="TVU26924">
    <property type="protein sequence ID" value="TVU26924"/>
    <property type="gene ID" value="EJB05_29497"/>
</dbReference>
<dbReference type="InterPro" id="IPR051834">
    <property type="entry name" value="RING_finger_E3_ligase"/>
</dbReference>
<keyword evidence="3" id="KW-0862">Zinc</keyword>
<dbReference type="AlphaFoldDB" id="A0A5J9UU49"/>
<evidence type="ECO:0000256" key="1">
    <source>
        <dbReference type="ARBA" id="ARBA00022723"/>
    </source>
</evidence>
<dbReference type="EMBL" id="RWGY01000013">
    <property type="protein sequence ID" value="TVU26924.1"/>
    <property type="molecule type" value="Genomic_DNA"/>
</dbReference>
<keyword evidence="7" id="KW-1185">Reference proteome</keyword>